<dbReference type="InterPro" id="IPR002938">
    <property type="entry name" value="FAD-bd"/>
</dbReference>
<dbReference type="Proteomes" id="UP000291189">
    <property type="component" value="Unassembled WGS sequence"/>
</dbReference>
<dbReference type="PANTHER" id="PTHR42685">
    <property type="entry name" value="GERANYLGERANYL DIPHOSPHATE REDUCTASE"/>
    <property type="match status" value="1"/>
</dbReference>
<dbReference type="OrthoDB" id="113955at2"/>
<reference evidence="2 3" key="1">
    <citation type="submission" date="2019-01" db="EMBL/GenBank/DDBJ databases">
        <title>Nocardioides guangzhouensis sp. nov., an actinobacterium isolated from soil.</title>
        <authorList>
            <person name="Fu Y."/>
            <person name="Cai Y."/>
            <person name="Lin Z."/>
            <person name="Chen P."/>
        </authorList>
    </citation>
    <scope>NUCLEOTIDE SEQUENCE [LARGE SCALE GENOMIC DNA]</scope>
    <source>
        <strain evidence="2 3">NBRC 105384</strain>
    </source>
</reference>
<dbReference type="Gene3D" id="3.50.50.60">
    <property type="entry name" value="FAD/NAD(P)-binding domain"/>
    <property type="match status" value="1"/>
</dbReference>
<dbReference type="InterPro" id="IPR036188">
    <property type="entry name" value="FAD/NAD-bd_sf"/>
</dbReference>
<evidence type="ECO:0000313" key="2">
    <source>
        <dbReference type="EMBL" id="RYU10138.1"/>
    </source>
</evidence>
<dbReference type="EMBL" id="SDPU01000032">
    <property type="protein sequence ID" value="RYU10138.1"/>
    <property type="molecule type" value="Genomic_DNA"/>
</dbReference>
<sequence>MRDLLIAGGGPVGLATALYAARAGLDVAVREPRAGSIDKACGEGLMPGALAALRDLGVDPAGHELRGIRYVDRSREVEAAFRHGPGRGVRRTVLHDALRAAVDAAGVPVEQRPVRTVGLRADHVSVDGEPVRHLVAADGLHSPLRRMLGLDVTATTTRRYGLRCHVDVAPWTAFVEVHWSPVGEAYVTPVADDRVGVAVLSTVRRPLPDLLSSFPRLLAHLDDAPVGAVRGAGPLRQRARRRVVGRVLLVGDAAGYVDALTGEGIAVGLAQARAAVEAVRSGRPAGYEAAWQRITRRHDLMTASLLAATRRPALRRRIVPAAAALPRAFDAAVNALASPA</sequence>
<dbReference type="Pfam" id="PF01494">
    <property type="entry name" value="FAD_binding_3"/>
    <property type="match status" value="1"/>
</dbReference>
<proteinExistence type="predicted"/>
<evidence type="ECO:0000313" key="3">
    <source>
        <dbReference type="Proteomes" id="UP000291189"/>
    </source>
</evidence>
<dbReference type="AlphaFoldDB" id="A0A4Q5IY38"/>
<feature type="domain" description="FAD-binding" evidence="1">
    <location>
        <begin position="3"/>
        <end position="176"/>
    </location>
</feature>
<dbReference type="RefSeq" id="WP_129988576.1">
    <property type="nucleotide sequence ID" value="NZ_SDPU01000032.1"/>
</dbReference>
<name>A0A4Q5IY38_9ACTN</name>
<dbReference type="PRINTS" id="PR00420">
    <property type="entry name" value="RNGMNOXGNASE"/>
</dbReference>
<dbReference type="PANTHER" id="PTHR42685:SF19">
    <property type="entry name" value="POSSIBLE OXIDOREDUCTASE"/>
    <property type="match status" value="1"/>
</dbReference>
<dbReference type="SUPFAM" id="SSF51905">
    <property type="entry name" value="FAD/NAD(P)-binding domain"/>
    <property type="match status" value="1"/>
</dbReference>
<keyword evidence="3" id="KW-1185">Reference proteome</keyword>
<dbReference type="GO" id="GO:0071949">
    <property type="term" value="F:FAD binding"/>
    <property type="evidence" value="ECO:0007669"/>
    <property type="project" value="InterPro"/>
</dbReference>
<dbReference type="InterPro" id="IPR050407">
    <property type="entry name" value="Geranylgeranyl_reductase"/>
</dbReference>
<evidence type="ECO:0000259" key="1">
    <source>
        <dbReference type="Pfam" id="PF01494"/>
    </source>
</evidence>
<gene>
    <name evidence="2" type="ORF">ETU37_17130</name>
</gene>
<accession>A0A4Q5IY38</accession>
<comment type="caution">
    <text evidence="2">The sequence shown here is derived from an EMBL/GenBank/DDBJ whole genome shotgun (WGS) entry which is preliminary data.</text>
</comment>
<organism evidence="2 3">
    <name type="scientific">Nocardioides iriomotensis</name>
    <dbReference type="NCBI Taxonomy" id="715784"/>
    <lineage>
        <taxon>Bacteria</taxon>
        <taxon>Bacillati</taxon>
        <taxon>Actinomycetota</taxon>
        <taxon>Actinomycetes</taxon>
        <taxon>Propionibacteriales</taxon>
        <taxon>Nocardioidaceae</taxon>
        <taxon>Nocardioides</taxon>
    </lineage>
</organism>
<protein>
    <submittedName>
        <fullName evidence="2">NAD(P)/FAD-dependent oxidoreductase</fullName>
    </submittedName>
</protein>